<name>A0A167PGY1_PHYB8</name>
<feature type="region of interest" description="Disordered" evidence="1">
    <location>
        <begin position="1"/>
        <end position="36"/>
    </location>
</feature>
<feature type="compositionally biased region" description="Polar residues" evidence="1">
    <location>
        <begin position="23"/>
        <end position="34"/>
    </location>
</feature>
<feature type="compositionally biased region" description="Basic and acidic residues" evidence="1">
    <location>
        <begin position="1"/>
        <end position="11"/>
    </location>
</feature>
<evidence type="ECO:0000256" key="1">
    <source>
        <dbReference type="SAM" id="MobiDB-lite"/>
    </source>
</evidence>
<dbReference type="GeneID" id="28991567"/>
<protein>
    <recommendedName>
        <fullName evidence="2">Methyltransferase domain-containing protein</fullName>
    </recommendedName>
</protein>
<dbReference type="InParanoid" id="A0A167PGY1"/>
<feature type="domain" description="Methyltransferase" evidence="2">
    <location>
        <begin position="99"/>
        <end position="190"/>
    </location>
</feature>
<keyword evidence="4" id="KW-1185">Reference proteome</keyword>
<evidence type="ECO:0000259" key="2">
    <source>
        <dbReference type="Pfam" id="PF13649"/>
    </source>
</evidence>
<reference evidence="4" key="1">
    <citation type="submission" date="2015-06" db="EMBL/GenBank/DDBJ databases">
        <title>Expansion of signal transduction pathways in fungi by whole-genome duplication.</title>
        <authorList>
            <consortium name="DOE Joint Genome Institute"/>
            <person name="Corrochano L.M."/>
            <person name="Kuo A."/>
            <person name="Marcet-Houben M."/>
            <person name="Polaino S."/>
            <person name="Salamov A."/>
            <person name="Villalobos J.M."/>
            <person name="Alvarez M.I."/>
            <person name="Avalos J."/>
            <person name="Benito E.P."/>
            <person name="Benoit I."/>
            <person name="Burger G."/>
            <person name="Camino L.P."/>
            <person name="Canovas D."/>
            <person name="Cerda-Olmedo E."/>
            <person name="Cheng J.-F."/>
            <person name="Dominguez A."/>
            <person name="Elias M."/>
            <person name="Eslava A.P."/>
            <person name="Glaser F."/>
            <person name="Grimwood J."/>
            <person name="Gutierrez G."/>
            <person name="Heitman J."/>
            <person name="Henrissat B."/>
            <person name="Iturriaga E.A."/>
            <person name="Lang B.F."/>
            <person name="Lavin J.L."/>
            <person name="Lee S."/>
            <person name="Li W."/>
            <person name="Lindquist E."/>
            <person name="Lopez-Garcia S."/>
            <person name="Luque E.M."/>
            <person name="Marcos A.T."/>
            <person name="Martin J."/>
            <person name="McCluskey K."/>
            <person name="Medina H.R."/>
            <person name="Miralles-Duran A."/>
            <person name="Miyazaki A."/>
            <person name="Munoz-Torres E."/>
            <person name="Oguiza J.A."/>
            <person name="Ohm R."/>
            <person name="Olmedo M."/>
            <person name="Orejas M."/>
            <person name="Ortiz-Castellanos L."/>
            <person name="Pisabarro A.G."/>
            <person name="Rodriguez-Romero J."/>
            <person name="Ruiz-Herrera J."/>
            <person name="Ruiz-Vazquez R."/>
            <person name="Sanz C."/>
            <person name="Schackwitz W."/>
            <person name="Schmutz J."/>
            <person name="Shahriari M."/>
            <person name="Shelest E."/>
            <person name="Silva-Franco F."/>
            <person name="Soanes D."/>
            <person name="Syed K."/>
            <person name="Tagua V.G."/>
            <person name="Talbot N.J."/>
            <person name="Thon M."/>
            <person name="De vries R.P."/>
            <person name="Wiebenga A."/>
            <person name="Yadav J.S."/>
            <person name="Braun E.L."/>
            <person name="Baker S."/>
            <person name="Garre V."/>
            <person name="Horwitz B."/>
            <person name="Torres-Martinez S."/>
            <person name="Idnurm A."/>
            <person name="Herrera-Estrella A."/>
            <person name="Gabaldon T."/>
            <person name="Grigoriev I.V."/>
        </authorList>
    </citation>
    <scope>NUCLEOTIDE SEQUENCE [LARGE SCALE GENOMIC DNA]</scope>
    <source>
        <strain evidence="4">NRRL 1555(-)</strain>
    </source>
</reference>
<sequence length="318" mass="35476">MASDNANDKFNDMGAQISRKFRSNSTSRKLSTLISDSETSNVSSESKYHNVPSSSYWLASDRSEQDRLMGEHFAIKEVVGGNILTKAMEILDLEKGVKILDIGCGPGTWVLDVATEHPNCEVTGIDMSNIFPQNIRPPNANFLIANVLEGLPLEDNSFDFIQIRQMVAAFTIPEWPLVIKECIRVIKPGGLLQIAEANYKDSGEGASLLMVQTVQKFCQLRNQDPFIGAHISDLMANEGLEIVQKICKSVNQGDDSKAAAEWNWDWCHFADIMRDVFGPFLNIPENEYDAFITELEKSMKESNFHTYANTVVGQKPFA</sequence>
<organism evidence="3 4">
    <name type="scientific">Phycomyces blakesleeanus (strain ATCC 8743b / DSM 1359 / FGSC 10004 / NBRC 33097 / NRRL 1555)</name>
    <dbReference type="NCBI Taxonomy" id="763407"/>
    <lineage>
        <taxon>Eukaryota</taxon>
        <taxon>Fungi</taxon>
        <taxon>Fungi incertae sedis</taxon>
        <taxon>Mucoromycota</taxon>
        <taxon>Mucoromycotina</taxon>
        <taxon>Mucoromycetes</taxon>
        <taxon>Mucorales</taxon>
        <taxon>Phycomycetaceae</taxon>
        <taxon>Phycomyces</taxon>
    </lineage>
</organism>
<dbReference type="Proteomes" id="UP000077315">
    <property type="component" value="Unassembled WGS sequence"/>
</dbReference>
<dbReference type="AlphaFoldDB" id="A0A167PGY1"/>
<dbReference type="InterPro" id="IPR029063">
    <property type="entry name" value="SAM-dependent_MTases_sf"/>
</dbReference>
<evidence type="ECO:0000313" key="3">
    <source>
        <dbReference type="EMBL" id="OAD77896.1"/>
    </source>
</evidence>
<gene>
    <name evidence="3" type="ORF">PHYBLDRAFT_141761</name>
</gene>
<dbReference type="RefSeq" id="XP_018295936.1">
    <property type="nucleotide sequence ID" value="XM_018430661.1"/>
</dbReference>
<dbReference type="Gene3D" id="3.40.50.150">
    <property type="entry name" value="Vaccinia Virus protein VP39"/>
    <property type="match status" value="1"/>
</dbReference>
<dbReference type="VEuPathDB" id="FungiDB:PHYBLDRAFT_141761"/>
<dbReference type="FunCoup" id="A0A167PGY1">
    <property type="interactions" value="3"/>
</dbReference>
<dbReference type="CDD" id="cd02440">
    <property type="entry name" value="AdoMet_MTases"/>
    <property type="match status" value="1"/>
</dbReference>
<dbReference type="STRING" id="763407.A0A167PGY1"/>
<dbReference type="Pfam" id="PF13649">
    <property type="entry name" value="Methyltransf_25"/>
    <property type="match status" value="1"/>
</dbReference>
<proteinExistence type="predicted"/>
<evidence type="ECO:0000313" key="4">
    <source>
        <dbReference type="Proteomes" id="UP000077315"/>
    </source>
</evidence>
<dbReference type="SUPFAM" id="SSF53335">
    <property type="entry name" value="S-adenosyl-L-methionine-dependent methyltransferases"/>
    <property type="match status" value="1"/>
</dbReference>
<dbReference type="OrthoDB" id="2013972at2759"/>
<dbReference type="InterPro" id="IPR041698">
    <property type="entry name" value="Methyltransf_25"/>
</dbReference>
<dbReference type="EMBL" id="KV440974">
    <property type="protein sequence ID" value="OAD77896.1"/>
    <property type="molecule type" value="Genomic_DNA"/>
</dbReference>
<dbReference type="PANTHER" id="PTHR43591">
    <property type="entry name" value="METHYLTRANSFERASE"/>
    <property type="match status" value="1"/>
</dbReference>
<accession>A0A167PGY1</accession>